<evidence type="ECO:0000313" key="1">
    <source>
        <dbReference type="EMBL" id="CAH1957926.1"/>
    </source>
</evidence>
<keyword evidence="2" id="KW-1185">Reference proteome</keyword>
<organism evidence="1 2">
    <name type="scientific">Acanthoscelides obtectus</name>
    <name type="common">Bean weevil</name>
    <name type="synonym">Bruchus obtectus</name>
    <dbReference type="NCBI Taxonomy" id="200917"/>
    <lineage>
        <taxon>Eukaryota</taxon>
        <taxon>Metazoa</taxon>
        <taxon>Ecdysozoa</taxon>
        <taxon>Arthropoda</taxon>
        <taxon>Hexapoda</taxon>
        <taxon>Insecta</taxon>
        <taxon>Pterygota</taxon>
        <taxon>Neoptera</taxon>
        <taxon>Endopterygota</taxon>
        <taxon>Coleoptera</taxon>
        <taxon>Polyphaga</taxon>
        <taxon>Cucujiformia</taxon>
        <taxon>Chrysomeloidea</taxon>
        <taxon>Chrysomelidae</taxon>
        <taxon>Bruchinae</taxon>
        <taxon>Bruchini</taxon>
        <taxon>Acanthoscelides</taxon>
    </lineage>
</organism>
<dbReference type="Proteomes" id="UP001152888">
    <property type="component" value="Unassembled WGS sequence"/>
</dbReference>
<evidence type="ECO:0000313" key="2">
    <source>
        <dbReference type="Proteomes" id="UP001152888"/>
    </source>
</evidence>
<reference evidence="1" key="1">
    <citation type="submission" date="2022-03" db="EMBL/GenBank/DDBJ databases">
        <authorList>
            <person name="Sayadi A."/>
        </authorList>
    </citation>
    <scope>NUCLEOTIDE SEQUENCE</scope>
</reference>
<proteinExistence type="predicted"/>
<dbReference type="AlphaFoldDB" id="A0A9P0NT61"/>
<dbReference type="EMBL" id="CAKOFQ010006674">
    <property type="protein sequence ID" value="CAH1957926.1"/>
    <property type="molecule type" value="Genomic_DNA"/>
</dbReference>
<sequence>MDGLNKIFLANISVIINLDKKYVGEYIRHYHLSA</sequence>
<gene>
    <name evidence="1" type="ORF">ACAOBT_LOCUS2367</name>
</gene>
<protein>
    <submittedName>
        <fullName evidence="1">Uncharacterized protein</fullName>
    </submittedName>
</protein>
<comment type="caution">
    <text evidence="1">The sequence shown here is derived from an EMBL/GenBank/DDBJ whole genome shotgun (WGS) entry which is preliminary data.</text>
</comment>
<name>A0A9P0NT61_ACAOB</name>
<accession>A0A9P0NT61</accession>